<dbReference type="RefSeq" id="WP_272133513.1">
    <property type="nucleotide sequence ID" value="NZ_JAQLOI010000001.1"/>
</dbReference>
<reference evidence="4 5" key="1">
    <citation type="submission" date="2023-01" db="EMBL/GenBank/DDBJ databases">
        <title>Vibrio sp. KJ40-1 sp.nov, isolated from marine algae.</title>
        <authorList>
            <person name="Butt M."/>
            <person name="Kim J.M.J."/>
            <person name="Jeon C.O.C."/>
        </authorList>
    </citation>
    <scope>NUCLEOTIDE SEQUENCE [LARGE SCALE GENOMIC DNA]</scope>
    <source>
        <strain evidence="4 5">KJ40-1</strain>
    </source>
</reference>
<dbReference type="InterPro" id="IPR002586">
    <property type="entry name" value="CobQ/CobB/MinD/ParA_Nub-bd_dom"/>
</dbReference>
<dbReference type="SUPFAM" id="SSF52540">
    <property type="entry name" value="P-loop containing nucleoside triphosphate hydrolases"/>
    <property type="match status" value="1"/>
</dbReference>
<evidence type="ECO:0000313" key="4">
    <source>
        <dbReference type="EMBL" id="MDB1123131.1"/>
    </source>
</evidence>
<dbReference type="Gene3D" id="3.40.50.2300">
    <property type="match status" value="1"/>
</dbReference>
<proteinExistence type="predicted"/>
<keyword evidence="1" id="KW-0547">Nucleotide-binding</keyword>
<keyword evidence="2" id="KW-0067">ATP-binding</keyword>
<gene>
    <name evidence="4" type="ORF">PGX00_05350</name>
</gene>
<feature type="domain" description="CobQ/CobB/MinD/ParA nucleotide binding" evidence="3">
    <location>
        <begin position="157"/>
        <end position="367"/>
    </location>
</feature>
<dbReference type="InterPro" id="IPR050625">
    <property type="entry name" value="ParA/MinD_ATPase"/>
</dbReference>
<evidence type="ECO:0000256" key="1">
    <source>
        <dbReference type="ARBA" id="ARBA00022741"/>
    </source>
</evidence>
<comment type="caution">
    <text evidence="4">The sequence shown here is derived from an EMBL/GenBank/DDBJ whole genome shotgun (WGS) entry which is preliminary data.</text>
</comment>
<keyword evidence="5" id="KW-1185">Reference proteome</keyword>
<dbReference type="InterPro" id="IPR027417">
    <property type="entry name" value="P-loop_NTPase"/>
</dbReference>
<dbReference type="Proteomes" id="UP001210678">
    <property type="component" value="Unassembled WGS sequence"/>
</dbReference>
<dbReference type="Pfam" id="PF01656">
    <property type="entry name" value="CbiA"/>
    <property type="match status" value="1"/>
</dbReference>
<name>A0ABT4YNK9_9VIBR</name>
<evidence type="ECO:0000256" key="2">
    <source>
        <dbReference type="ARBA" id="ARBA00022840"/>
    </source>
</evidence>
<accession>A0ABT4YNK9</accession>
<evidence type="ECO:0000259" key="3">
    <source>
        <dbReference type="Pfam" id="PF01656"/>
    </source>
</evidence>
<protein>
    <submittedName>
        <fullName evidence="4">AAA family ATPase</fullName>
    </submittedName>
</protein>
<dbReference type="EMBL" id="JAQLOI010000001">
    <property type="protein sequence ID" value="MDB1123131.1"/>
    <property type="molecule type" value="Genomic_DNA"/>
</dbReference>
<dbReference type="PANTHER" id="PTHR43384">
    <property type="entry name" value="SEPTUM SITE-DETERMINING PROTEIN MIND HOMOLOG, CHLOROPLASTIC-RELATED"/>
    <property type="match status" value="1"/>
</dbReference>
<dbReference type="PANTHER" id="PTHR43384:SF6">
    <property type="entry name" value="SEPTUM SITE-DETERMINING PROTEIN MIND HOMOLOG, CHLOROPLASTIC"/>
    <property type="match status" value="1"/>
</dbReference>
<evidence type="ECO:0000313" key="5">
    <source>
        <dbReference type="Proteomes" id="UP001210678"/>
    </source>
</evidence>
<organism evidence="4 5">
    <name type="scientific">Vibrio algarum</name>
    <dbReference type="NCBI Taxonomy" id="3020714"/>
    <lineage>
        <taxon>Bacteria</taxon>
        <taxon>Pseudomonadati</taxon>
        <taxon>Pseudomonadota</taxon>
        <taxon>Gammaproteobacteria</taxon>
        <taxon>Vibrionales</taxon>
        <taxon>Vibrionaceae</taxon>
        <taxon>Vibrio</taxon>
    </lineage>
</organism>
<dbReference type="Gene3D" id="3.40.50.300">
    <property type="entry name" value="P-loop containing nucleotide triphosphate hydrolases"/>
    <property type="match status" value="1"/>
</dbReference>
<sequence>MFDLVDILKKDSVSGDDSPKNEITSVLFYQTNKCQVLVKEAYRFEGLVTPAIVQNNDENIKEHVRNESIEIVIVELNESRNISQDAERISHLLPNDASVIVIGSEDAISTIRNLKGMGFYYLFWPITKHELIEFVLSVHENRNRNKGLGKKRKAKQISVIGSKGGVGTTLICTEIAHLLSDDKKSSCVLVDNDYQGGNVDIMLGMEKFEKRQIRPGAFATTLDNTSAQGMLVKYNKLLSVLSLTSTSLSNSEIKEYTKTVVEHIAADSNFIIDDLSSIARQNFNKEEVVELSDSVILVLEPTVSSLRDAARIKQQLEDENQESNMRMFIVLNYCVPTSSATVTLQEVEKFLRTDVDVVIPFVKRLDSYILERKRISKIGGKTEKALRKLVALIVGEDEKRVFHCFFVGNNG</sequence>